<gene>
    <name evidence="1" type="ORF">UFOVP1155_1</name>
</gene>
<organism evidence="1">
    <name type="scientific">uncultured Caudovirales phage</name>
    <dbReference type="NCBI Taxonomy" id="2100421"/>
    <lineage>
        <taxon>Viruses</taxon>
        <taxon>Duplodnaviria</taxon>
        <taxon>Heunggongvirae</taxon>
        <taxon>Uroviricota</taxon>
        <taxon>Caudoviricetes</taxon>
        <taxon>Peduoviridae</taxon>
        <taxon>Maltschvirus</taxon>
        <taxon>Maltschvirus maltsch</taxon>
    </lineage>
</organism>
<protein>
    <submittedName>
        <fullName evidence="1">Uncharacterized protein</fullName>
    </submittedName>
</protein>
<reference evidence="1" key="1">
    <citation type="submission" date="2020-05" db="EMBL/GenBank/DDBJ databases">
        <authorList>
            <person name="Chiriac C."/>
            <person name="Salcher M."/>
            <person name="Ghai R."/>
            <person name="Kavagutti S V."/>
        </authorList>
    </citation>
    <scope>NUCLEOTIDE SEQUENCE</scope>
</reference>
<dbReference type="InterPro" id="IPR032675">
    <property type="entry name" value="LRR_dom_sf"/>
</dbReference>
<proteinExistence type="predicted"/>
<sequence length="212" mass="22319">MCTRHSFIVTRAGKVWDGFGVTDSHTTIREFAGLHANDDTVNAYEWQPPKGWPDADWEKGLTKDTEVFFPKNSHLSAMGRHIKAMYPSMTEWDSGNKIRNFPATIGGSLDVRGCDLKGVTLPATIGGSLDVSGCDLKGVTIPATIGGSLDVSGCDLKGVTIPATIGGSLDVWGCDLKGVTLPATIGGYLDVSGCDLKGVTLPATIGGYLDVS</sequence>
<dbReference type="Gene3D" id="3.80.10.10">
    <property type="entry name" value="Ribonuclease Inhibitor"/>
    <property type="match status" value="1"/>
</dbReference>
<evidence type="ECO:0000313" key="1">
    <source>
        <dbReference type="EMBL" id="CAB4187185.1"/>
    </source>
</evidence>
<dbReference type="SUPFAM" id="SSF141571">
    <property type="entry name" value="Pentapeptide repeat-like"/>
    <property type="match status" value="1"/>
</dbReference>
<dbReference type="EMBL" id="LR797111">
    <property type="protein sequence ID" value="CAB4187185.1"/>
    <property type="molecule type" value="Genomic_DNA"/>
</dbReference>
<accession>A0A6J5R2L7</accession>
<feature type="non-terminal residue" evidence="1">
    <location>
        <position position="212"/>
    </location>
</feature>
<name>A0A6J5R2L7_9CAUD</name>